<dbReference type="STRING" id="123214.PERMA_1987"/>
<dbReference type="GO" id="GO:0000287">
    <property type="term" value="F:magnesium ion binding"/>
    <property type="evidence" value="ECO:0007669"/>
    <property type="project" value="UniProtKB-UniRule"/>
</dbReference>
<gene>
    <name evidence="9 11" type="primary">cysQ</name>
    <name evidence="11" type="ordered locus">PERMA_1987</name>
</gene>
<evidence type="ECO:0000256" key="9">
    <source>
        <dbReference type="HAMAP-Rule" id="MF_02095"/>
    </source>
</evidence>
<evidence type="ECO:0000256" key="2">
    <source>
        <dbReference type="ARBA" id="ARBA00005289"/>
    </source>
</evidence>
<feature type="binding site" evidence="9">
    <location>
        <position position="216"/>
    </location>
    <ligand>
        <name>Mg(2+)</name>
        <dbReference type="ChEBI" id="CHEBI:18420"/>
        <label>2</label>
    </ligand>
</feature>
<keyword evidence="4 9" id="KW-0997">Cell inner membrane</keyword>
<dbReference type="InterPro" id="IPR000760">
    <property type="entry name" value="Inositol_monophosphatase-like"/>
</dbReference>
<dbReference type="InterPro" id="IPR006240">
    <property type="entry name" value="CysQ"/>
</dbReference>
<dbReference type="RefSeq" id="WP_012675636.1">
    <property type="nucleotide sequence ID" value="NC_012440.1"/>
</dbReference>
<name>C0QSU4_PERMH</name>
<dbReference type="Pfam" id="PF00459">
    <property type="entry name" value="Inositol_P"/>
    <property type="match status" value="1"/>
</dbReference>
<dbReference type="GO" id="GO:0046854">
    <property type="term" value="P:phosphatidylinositol phosphate biosynthetic process"/>
    <property type="evidence" value="ECO:0007669"/>
    <property type="project" value="InterPro"/>
</dbReference>
<feature type="binding site" evidence="10">
    <location>
        <position position="87"/>
    </location>
    <ligand>
        <name>Mg(2+)</name>
        <dbReference type="ChEBI" id="CHEBI:18420"/>
        <label>1</label>
        <note>catalytic</note>
    </ligand>
</feature>
<feature type="binding site" evidence="10">
    <location>
        <position position="216"/>
    </location>
    <ligand>
        <name>Mg(2+)</name>
        <dbReference type="ChEBI" id="CHEBI:18420"/>
        <label>1</label>
        <note>catalytic</note>
    </ligand>
</feature>
<evidence type="ECO:0000256" key="6">
    <source>
        <dbReference type="ARBA" id="ARBA00022801"/>
    </source>
</evidence>
<dbReference type="eggNOG" id="COG1218">
    <property type="taxonomic scope" value="Bacteria"/>
</dbReference>
<evidence type="ECO:0000256" key="3">
    <source>
        <dbReference type="ARBA" id="ARBA00022475"/>
    </source>
</evidence>
<comment type="catalytic activity">
    <reaction evidence="1 9">
        <text>adenosine 3',5'-bisphosphate + H2O = AMP + phosphate</text>
        <dbReference type="Rhea" id="RHEA:10040"/>
        <dbReference type="ChEBI" id="CHEBI:15377"/>
        <dbReference type="ChEBI" id="CHEBI:43474"/>
        <dbReference type="ChEBI" id="CHEBI:58343"/>
        <dbReference type="ChEBI" id="CHEBI:456215"/>
        <dbReference type="EC" id="3.1.3.7"/>
    </reaction>
</comment>
<dbReference type="InterPro" id="IPR050725">
    <property type="entry name" value="CysQ/Inositol_MonoPase"/>
</dbReference>
<dbReference type="GO" id="GO:0050427">
    <property type="term" value="P:3'-phosphoadenosine 5'-phosphosulfate metabolic process"/>
    <property type="evidence" value="ECO:0007669"/>
    <property type="project" value="TreeGrafter"/>
</dbReference>
<dbReference type="Proteomes" id="UP000001366">
    <property type="component" value="Chromosome"/>
</dbReference>
<dbReference type="PaxDb" id="123214-PERMA_1987"/>
<feature type="binding site" evidence="9">
    <location>
        <position position="84"/>
    </location>
    <ligand>
        <name>Mg(2+)</name>
        <dbReference type="ChEBI" id="CHEBI:18420"/>
        <label>1</label>
    </ligand>
</feature>
<dbReference type="CDD" id="cd01638">
    <property type="entry name" value="CysQ"/>
    <property type="match status" value="1"/>
</dbReference>
<dbReference type="SUPFAM" id="SSF56655">
    <property type="entry name" value="Carbohydrate phosphatase"/>
    <property type="match status" value="1"/>
</dbReference>
<keyword evidence="12" id="KW-1185">Reference proteome</keyword>
<dbReference type="GO" id="GO:0005886">
    <property type="term" value="C:plasma membrane"/>
    <property type="evidence" value="ECO:0007669"/>
    <property type="project" value="UniProtKB-SubCell"/>
</dbReference>
<dbReference type="AlphaFoldDB" id="C0QSU4"/>
<dbReference type="PANTHER" id="PTHR43028:SF5">
    <property type="entry name" value="3'(2'),5'-BISPHOSPHATE NUCLEOTIDASE 1"/>
    <property type="match status" value="1"/>
</dbReference>
<dbReference type="NCBIfam" id="TIGR01331">
    <property type="entry name" value="bisphos_cysQ"/>
    <property type="match status" value="1"/>
</dbReference>
<evidence type="ECO:0000256" key="4">
    <source>
        <dbReference type="ARBA" id="ARBA00022519"/>
    </source>
</evidence>
<evidence type="ECO:0000256" key="10">
    <source>
        <dbReference type="PIRSR" id="PIRSR600760-2"/>
    </source>
</evidence>
<feature type="binding site" evidence="10">
    <location>
        <position position="84"/>
    </location>
    <ligand>
        <name>Mg(2+)</name>
        <dbReference type="ChEBI" id="CHEBI:18420"/>
        <label>1</label>
        <note>catalytic</note>
    </ligand>
</feature>
<keyword evidence="6 9" id="KW-0378">Hydrolase</keyword>
<evidence type="ECO:0000313" key="11">
    <source>
        <dbReference type="EMBL" id="ACO03397.1"/>
    </source>
</evidence>
<feature type="binding site" evidence="9">
    <location>
        <position position="86"/>
    </location>
    <ligand>
        <name>Mg(2+)</name>
        <dbReference type="ChEBI" id="CHEBI:18420"/>
        <label>1</label>
    </ligand>
</feature>
<dbReference type="PANTHER" id="PTHR43028">
    <property type="entry name" value="3'(2'),5'-BISPHOSPHATE NUCLEOTIDASE 1"/>
    <property type="match status" value="1"/>
</dbReference>
<dbReference type="Gene3D" id="3.40.190.80">
    <property type="match status" value="1"/>
</dbReference>
<reference evidence="11 12" key="1">
    <citation type="journal article" date="2009" name="J. Bacteriol.">
        <title>Complete and draft genome sequences of six members of the Aquificales.</title>
        <authorList>
            <person name="Reysenbach A.L."/>
            <person name="Hamamura N."/>
            <person name="Podar M."/>
            <person name="Griffiths E."/>
            <person name="Ferreira S."/>
            <person name="Hochstein R."/>
            <person name="Heidelberg J."/>
            <person name="Johnson J."/>
            <person name="Mead D."/>
            <person name="Pohorille A."/>
            <person name="Sarmiento M."/>
            <person name="Schweighofer K."/>
            <person name="Seshadri R."/>
            <person name="Voytek M.A."/>
        </authorList>
    </citation>
    <scope>NUCLEOTIDE SEQUENCE [LARGE SCALE GENOMIC DNA]</scope>
    <source>
        <strain evidence="12">DSM 14350 / EX-H1</strain>
    </source>
</reference>
<dbReference type="HAMAP" id="MF_02095">
    <property type="entry name" value="CysQ"/>
    <property type="match status" value="1"/>
</dbReference>
<dbReference type="EC" id="3.1.3.7" evidence="9"/>
<comment type="cofactor">
    <cofactor evidence="9 10">
        <name>Mg(2+)</name>
        <dbReference type="ChEBI" id="CHEBI:18420"/>
    </cofactor>
</comment>
<keyword evidence="8 9" id="KW-0472">Membrane</keyword>
<dbReference type="PROSITE" id="PS00629">
    <property type="entry name" value="IMP_1"/>
    <property type="match status" value="1"/>
</dbReference>
<feature type="binding site" evidence="9">
    <location>
        <position position="64"/>
    </location>
    <ligand>
        <name>substrate</name>
    </ligand>
</feature>
<accession>C0QSU4</accession>
<feature type="binding site" evidence="9">
    <location>
        <position position="216"/>
    </location>
    <ligand>
        <name>substrate</name>
    </ligand>
</feature>
<keyword evidence="5 9" id="KW-0479">Metal-binding</keyword>
<evidence type="ECO:0000256" key="8">
    <source>
        <dbReference type="ARBA" id="ARBA00023136"/>
    </source>
</evidence>
<feature type="binding site" evidence="10">
    <location>
        <position position="86"/>
    </location>
    <ligand>
        <name>Mg(2+)</name>
        <dbReference type="ChEBI" id="CHEBI:18420"/>
        <label>1</label>
        <note>catalytic</note>
    </ligand>
</feature>
<dbReference type="HOGENOM" id="CLU_044118_3_0_0"/>
<evidence type="ECO:0000256" key="1">
    <source>
        <dbReference type="ARBA" id="ARBA00001625"/>
    </source>
</evidence>
<feature type="binding site" evidence="10">
    <location>
        <position position="64"/>
    </location>
    <ligand>
        <name>Mg(2+)</name>
        <dbReference type="ChEBI" id="CHEBI:18420"/>
        <label>1</label>
        <note>catalytic</note>
    </ligand>
</feature>
<comment type="function">
    <text evidence="9">Converts adenosine-3',5'-bisphosphate (PAP) to AMP.</text>
</comment>
<keyword evidence="3 9" id="KW-1003">Cell membrane</keyword>
<dbReference type="PROSITE" id="PS00630">
    <property type="entry name" value="IMP_2"/>
    <property type="match status" value="1"/>
</dbReference>
<comment type="subcellular location">
    <subcellularLocation>
        <location evidence="9">Cell inner membrane</location>
        <topology evidence="9">Peripheral membrane protein</topology>
        <orientation evidence="9">Cytoplasmic side</orientation>
    </subcellularLocation>
</comment>
<dbReference type="OrthoDB" id="9772456at2"/>
<dbReference type="Gene3D" id="3.30.540.10">
    <property type="entry name" value="Fructose-1,6-Bisphosphatase, subunit A, domain 1"/>
    <property type="match status" value="1"/>
</dbReference>
<feature type="binding site" evidence="9">
    <location>
        <begin position="86"/>
        <end position="89"/>
    </location>
    <ligand>
        <name>substrate</name>
    </ligand>
</feature>
<feature type="binding site" evidence="9">
    <location>
        <position position="87"/>
    </location>
    <ligand>
        <name>Mg(2+)</name>
        <dbReference type="ChEBI" id="CHEBI:18420"/>
        <label>2</label>
    </ligand>
</feature>
<dbReference type="InterPro" id="IPR020583">
    <property type="entry name" value="Inositol_monoP_metal-BS"/>
</dbReference>
<protein>
    <recommendedName>
        <fullName evidence="9">3'(2'),5'-bisphosphate nucleotidase CysQ</fullName>
        <ecNumber evidence="9">3.1.3.7</ecNumber>
    </recommendedName>
    <alternativeName>
        <fullName evidence="9">3'(2'),5-bisphosphonucleoside 3'(2')-phosphohydrolase</fullName>
    </alternativeName>
    <alternativeName>
        <fullName evidence="9">3'-phosphoadenosine 5'-phosphate phosphatase</fullName>
        <shortName evidence="9">PAP phosphatase</shortName>
    </alternativeName>
</protein>
<feature type="binding site" evidence="9">
    <location>
        <position position="64"/>
    </location>
    <ligand>
        <name>Mg(2+)</name>
        <dbReference type="ChEBI" id="CHEBI:18420"/>
        <label>1</label>
    </ligand>
</feature>
<sequence length="269" mass="30787">MKDLINELIKISKEAGKEILDVYSSYISVEYKEDKSPLTEADKRSHQVITDSLEKISSYPVLSEEGKDIPYNERKNWEYFWMIDPLDGTKEFIKRNGEFTVNIALIHKNRPVLGVVYAPAIDTLYYGGKDIGAYKINNNETADLNSIKPSEEYPKRITVVASKSHLNEETKEFIKMLENFYENVETTSIGSSLKICLLAEKKADIYPRIAPTMEWDTAAAHAVLNAAGGRIIRYEKIQNLQDLKDLPEIEYNKENLLNPHFVAIRSDVF</sequence>
<evidence type="ECO:0000256" key="5">
    <source>
        <dbReference type="ARBA" id="ARBA00022723"/>
    </source>
</evidence>
<organism evidence="11 12">
    <name type="scientific">Persephonella marina (strain DSM 14350 / EX-H1)</name>
    <dbReference type="NCBI Taxonomy" id="123214"/>
    <lineage>
        <taxon>Bacteria</taxon>
        <taxon>Pseudomonadati</taxon>
        <taxon>Aquificota</taxon>
        <taxon>Aquificia</taxon>
        <taxon>Aquificales</taxon>
        <taxon>Hydrogenothermaceae</taxon>
        <taxon>Persephonella</taxon>
    </lineage>
</organism>
<dbReference type="EMBL" id="CP001230">
    <property type="protein sequence ID" value="ACO03397.1"/>
    <property type="molecule type" value="Genomic_DNA"/>
</dbReference>
<dbReference type="InterPro" id="IPR020550">
    <property type="entry name" value="Inositol_monophosphatase_CS"/>
</dbReference>
<dbReference type="KEGG" id="pmx:PERMA_1987"/>
<evidence type="ECO:0000256" key="7">
    <source>
        <dbReference type="ARBA" id="ARBA00022842"/>
    </source>
</evidence>
<dbReference type="GO" id="GO:0008441">
    <property type="term" value="F:3'(2'),5'-bisphosphate nucleotidase activity"/>
    <property type="evidence" value="ECO:0007669"/>
    <property type="project" value="UniProtKB-UniRule"/>
</dbReference>
<dbReference type="GO" id="GO:0000103">
    <property type="term" value="P:sulfate assimilation"/>
    <property type="evidence" value="ECO:0007669"/>
    <property type="project" value="TreeGrafter"/>
</dbReference>
<comment type="similarity">
    <text evidence="2 9">Belongs to the inositol monophosphatase superfamily. CysQ family.</text>
</comment>
<evidence type="ECO:0000313" key="12">
    <source>
        <dbReference type="Proteomes" id="UP000001366"/>
    </source>
</evidence>
<feature type="binding site" evidence="9">
    <location>
        <position position="84"/>
    </location>
    <ligand>
        <name>Mg(2+)</name>
        <dbReference type="ChEBI" id="CHEBI:18420"/>
        <label>2</label>
    </ligand>
</feature>
<keyword evidence="7 9" id="KW-0460">Magnesium</keyword>
<proteinExistence type="inferred from homology"/>